<proteinExistence type="inferred from homology"/>
<evidence type="ECO:0000256" key="1">
    <source>
        <dbReference type="ARBA" id="ARBA00004418"/>
    </source>
</evidence>
<dbReference type="AlphaFoldDB" id="A0A1S1N1A3"/>
<dbReference type="SUPFAM" id="SSF53822">
    <property type="entry name" value="Periplasmic binding protein-like I"/>
    <property type="match status" value="1"/>
</dbReference>
<dbReference type="STRING" id="1859457.BET10_02350"/>
<sequence>MKIQKQLKLTVVAMLGLAFNATAQIKIAVVGKTKNDTFYEQSFHGCQAFAKQHKDLTCIYEGADDYQDVRTQVLIVRELVQQDIDGLLISTTDSRYLVEGALKEAKEKGIPVITFDSDLLTQHHQYRLAYVGTNNFDFGKALGEVAKKYKTEPSQAVCIQSGHQTTPNLNERIRGVRYALFGSDQVRFSASHGWYEYERCPLYTMGRREDALNQLLNIIKQPKPPIFLAVAGFAQFNGDYIEALTPFKEQIANGTLSIVSADTENVQLQALAQGLSTENIGQNPFAMGKLGASLLFDVITKATLPTQSQYFLDYHYCNKGNATTCTTNH</sequence>
<dbReference type="Pfam" id="PF13407">
    <property type="entry name" value="Peripla_BP_4"/>
    <property type="match status" value="1"/>
</dbReference>
<organism evidence="5 6">
    <name type="scientific">Pseudoalteromonas amylolytica</name>
    <dbReference type="NCBI Taxonomy" id="1859457"/>
    <lineage>
        <taxon>Bacteria</taxon>
        <taxon>Pseudomonadati</taxon>
        <taxon>Pseudomonadota</taxon>
        <taxon>Gammaproteobacteria</taxon>
        <taxon>Alteromonadales</taxon>
        <taxon>Pseudoalteromonadaceae</taxon>
        <taxon>Pseudoalteromonas</taxon>
    </lineage>
</organism>
<dbReference type="InterPro" id="IPR025997">
    <property type="entry name" value="SBP_2_dom"/>
</dbReference>
<evidence type="ECO:0000256" key="3">
    <source>
        <dbReference type="SAM" id="SignalP"/>
    </source>
</evidence>
<dbReference type="GO" id="GO:0055085">
    <property type="term" value="P:transmembrane transport"/>
    <property type="evidence" value="ECO:0007669"/>
    <property type="project" value="UniProtKB-ARBA"/>
</dbReference>
<dbReference type="PANTHER" id="PTHR30036:SF7">
    <property type="entry name" value="ABC TRANSPORTER PERIPLASMIC-BINDING PROTEIN YPHF"/>
    <property type="match status" value="1"/>
</dbReference>
<comment type="subcellular location">
    <subcellularLocation>
        <location evidence="1">Periplasm</location>
    </subcellularLocation>
</comment>
<name>A0A1S1N1A3_9GAMM</name>
<dbReference type="EMBL" id="MKJU01000004">
    <property type="protein sequence ID" value="OHU93165.1"/>
    <property type="molecule type" value="Genomic_DNA"/>
</dbReference>
<dbReference type="RefSeq" id="WP_070982870.1">
    <property type="nucleotide sequence ID" value="NZ_MKJU01000004.1"/>
</dbReference>
<dbReference type="OrthoDB" id="3189720at2"/>
<comment type="caution">
    <text evidence="5">The sequence shown here is derived from an EMBL/GenBank/DDBJ whole genome shotgun (WGS) entry which is preliminary data.</text>
</comment>
<feature type="chain" id="PRO_5010376293" evidence="3">
    <location>
        <begin position="24"/>
        <end position="329"/>
    </location>
</feature>
<evidence type="ECO:0000256" key="2">
    <source>
        <dbReference type="ARBA" id="ARBA00007639"/>
    </source>
</evidence>
<gene>
    <name evidence="5" type="ORF">BET10_02350</name>
</gene>
<dbReference type="Proteomes" id="UP000179786">
    <property type="component" value="Unassembled WGS sequence"/>
</dbReference>
<dbReference type="GO" id="GO:0030246">
    <property type="term" value="F:carbohydrate binding"/>
    <property type="evidence" value="ECO:0007669"/>
    <property type="project" value="TreeGrafter"/>
</dbReference>
<dbReference type="PANTHER" id="PTHR30036">
    <property type="entry name" value="D-XYLOSE-BINDING PERIPLASMIC PROTEIN"/>
    <property type="match status" value="1"/>
</dbReference>
<feature type="signal peptide" evidence="3">
    <location>
        <begin position="1"/>
        <end position="23"/>
    </location>
</feature>
<evidence type="ECO:0000313" key="6">
    <source>
        <dbReference type="Proteomes" id="UP000179786"/>
    </source>
</evidence>
<evidence type="ECO:0000259" key="4">
    <source>
        <dbReference type="Pfam" id="PF13407"/>
    </source>
</evidence>
<feature type="domain" description="Periplasmic binding protein" evidence="4">
    <location>
        <begin position="27"/>
        <end position="300"/>
    </location>
</feature>
<dbReference type="GO" id="GO:0030288">
    <property type="term" value="C:outer membrane-bounded periplasmic space"/>
    <property type="evidence" value="ECO:0007669"/>
    <property type="project" value="TreeGrafter"/>
</dbReference>
<evidence type="ECO:0000313" key="5">
    <source>
        <dbReference type="EMBL" id="OHU93165.1"/>
    </source>
</evidence>
<reference evidence="5 6" key="1">
    <citation type="submission" date="2016-09" db="EMBL/GenBank/DDBJ databases">
        <title>Pseudoalteromonas amylolytica sp. nov., isolated from the surface seawater.</title>
        <authorList>
            <person name="Wu Y.-H."/>
            <person name="Cheng H."/>
            <person name="Jin X.-B."/>
            <person name="Wang C.-S."/>
            <person name="Xu X.-W."/>
        </authorList>
    </citation>
    <scope>NUCLEOTIDE SEQUENCE [LARGE SCALE GENOMIC DNA]</scope>
    <source>
        <strain evidence="5 6">JW1</strain>
    </source>
</reference>
<keyword evidence="3" id="KW-0732">Signal</keyword>
<dbReference type="InterPro" id="IPR050555">
    <property type="entry name" value="Bact_Solute-Bind_Prot2"/>
</dbReference>
<accession>A0A1S1N1A3</accession>
<dbReference type="Gene3D" id="3.40.50.2300">
    <property type="match status" value="2"/>
</dbReference>
<comment type="similarity">
    <text evidence="2">Belongs to the bacterial solute-binding protein 2 family.</text>
</comment>
<protein>
    <submittedName>
        <fullName evidence="5">Sugar-binding protein</fullName>
    </submittedName>
</protein>
<dbReference type="InterPro" id="IPR028082">
    <property type="entry name" value="Peripla_BP_I"/>
</dbReference>
<keyword evidence="6" id="KW-1185">Reference proteome</keyword>